<dbReference type="Proteomes" id="UP001222027">
    <property type="component" value="Unassembled WGS sequence"/>
</dbReference>
<reference evidence="1 2" key="1">
    <citation type="submission" date="2022-12" db="EMBL/GenBank/DDBJ databases">
        <title>Chromosome-scale assembly of the Ensete ventricosum genome.</title>
        <authorList>
            <person name="Dussert Y."/>
            <person name="Stocks J."/>
            <person name="Wendawek A."/>
            <person name="Woldeyes F."/>
            <person name="Nichols R.A."/>
            <person name="Borrell J.S."/>
        </authorList>
    </citation>
    <scope>NUCLEOTIDE SEQUENCE [LARGE SCALE GENOMIC DNA]</scope>
    <source>
        <strain evidence="2">cv. Maze</strain>
        <tissue evidence="1">Seeds</tissue>
    </source>
</reference>
<sequence>MTALELTCISRRSIRRFRSSLDHIGFGPLMRHIDLIHRLLDQSVYSRAPANAHPGILITDNSSLPCQNFVYCSLGDKDEDVLTKCSVDETSPFCWNCLPLLLESFTDCNFLGGHPPPPVVLSAQVIDRLAGRGDGSCGNTLRGEPDRNLGSAALSCPLVHQPSYSRRSERASTQELY</sequence>
<proteinExistence type="predicted"/>
<keyword evidence="2" id="KW-1185">Reference proteome</keyword>
<dbReference type="EMBL" id="JAQQAF010000001">
    <property type="protein sequence ID" value="KAJ8512668.1"/>
    <property type="molecule type" value="Genomic_DNA"/>
</dbReference>
<protein>
    <submittedName>
        <fullName evidence="1">Uncharacterized protein</fullName>
    </submittedName>
</protein>
<accession>A0AAV8RZU8</accession>
<evidence type="ECO:0000313" key="1">
    <source>
        <dbReference type="EMBL" id="KAJ8512668.1"/>
    </source>
</evidence>
<dbReference type="AlphaFoldDB" id="A0AAV8RZU8"/>
<evidence type="ECO:0000313" key="2">
    <source>
        <dbReference type="Proteomes" id="UP001222027"/>
    </source>
</evidence>
<gene>
    <name evidence="1" type="ORF">OPV22_003102</name>
</gene>
<name>A0AAV8RZU8_ENSVE</name>
<organism evidence="1 2">
    <name type="scientific">Ensete ventricosum</name>
    <name type="common">Abyssinian banana</name>
    <name type="synonym">Musa ensete</name>
    <dbReference type="NCBI Taxonomy" id="4639"/>
    <lineage>
        <taxon>Eukaryota</taxon>
        <taxon>Viridiplantae</taxon>
        <taxon>Streptophyta</taxon>
        <taxon>Embryophyta</taxon>
        <taxon>Tracheophyta</taxon>
        <taxon>Spermatophyta</taxon>
        <taxon>Magnoliopsida</taxon>
        <taxon>Liliopsida</taxon>
        <taxon>Zingiberales</taxon>
        <taxon>Musaceae</taxon>
        <taxon>Ensete</taxon>
    </lineage>
</organism>
<comment type="caution">
    <text evidence="1">The sequence shown here is derived from an EMBL/GenBank/DDBJ whole genome shotgun (WGS) entry which is preliminary data.</text>
</comment>